<dbReference type="EMBL" id="KQ964247">
    <property type="protein sequence ID" value="KXJ94015.1"/>
    <property type="molecule type" value="Genomic_DNA"/>
</dbReference>
<name>A0A136JA46_9PEZI</name>
<proteinExistence type="predicted"/>
<organism evidence="1 2">
    <name type="scientific">Microdochium bolleyi</name>
    <dbReference type="NCBI Taxonomy" id="196109"/>
    <lineage>
        <taxon>Eukaryota</taxon>
        <taxon>Fungi</taxon>
        <taxon>Dikarya</taxon>
        <taxon>Ascomycota</taxon>
        <taxon>Pezizomycotina</taxon>
        <taxon>Sordariomycetes</taxon>
        <taxon>Xylariomycetidae</taxon>
        <taxon>Xylariales</taxon>
        <taxon>Microdochiaceae</taxon>
        <taxon>Microdochium</taxon>
    </lineage>
</organism>
<evidence type="ECO:0000313" key="1">
    <source>
        <dbReference type="EMBL" id="KXJ94015.1"/>
    </source>
</evidence>
<evidence type="ECO:0000313" key="2">
    <source>
        <dbReference type="Proteomes" id="UP000070501"/>
    </source>
</evidence>
<dbReference type="AlphaFoldDB" id="A0A136JA46"/>
<reference evidence="2" key="1">
    <citation type="submission" date="2016-02" db="EMBL/GenBank/DDBJ databases">
        <title>Draft genome sequence of Microdochium bolleyi, a fungal endophyte of beachgrass.</title>
        <authorList>
            <consortium name="DOE Joint Genome Institute"/>
            <person name="David A.S."/>
            <person name="May G."/>
            <person name="Haridas S."/>
            <person name="Lim J."/>
            <person name="Wang M."/>
            <person name="Labutti K."/>
            <person name="Lipzen A."/>
            <person name="Barry K."/>
            <person name="Grigoriev I.V."/>
        </authorList>
    </citation>
    <scope>NUCLEOTIDE SEQUENCE [LARGE SCALE GENOMIC DNA]</scope>
    <source>
        <strain evidence="2">J235TASD1</strain>
    </source>
</reference>
<dbReference type="InParanoid" id="A0A136JA46"/>
<dbReference type="Proteomes" id="UP000070501">
    <property type="component" value="Unassembled WGS sequence"/>
</dbReference>
<protein>
    <submittedName>
        <fullName evidence="1">Uncharacterized protein</fullName>
    </submittedName>
</protein>
<accession>A0A136JA46</accession>
<gene>
    <name evidence="1" type="ORF">Micbo1qcDRAFT_158955</name>
</gene>
<keyword evidence="2" id="KW-1185">Reference proteome</keyword>
<sequence>MKASRSRAQRIMSDLFHTYHEAVAGVSFPNPPPFTHLHAGCASTTWWSHGVPHSLFCFFFFVYGMGIRTGKFESGMPLLDMLHFS</sequence>